<sequence length="266" mass="27473">MSLGVTDTPVDGVQQVVVAFTGVTLMGPDGQQSFQFATEQSVNLLTLQGNASQALLSNVTVPAGQYQWLRLDIDTAHSYVISSTGGQYPLNIPSGDQSGLKLVSGFTVAQGGLSDFTIDFNLRQSLTEDNASGTTTYTLTPALRLVNAEEVGSISGTALNTMTIGGESITNANCDPAVYVYPGSTTVFNGFDVTISGGTTPITSGTLTLNSTTGFYDYTIGFLAPGTYVVAATCAGNDTSSSVSLAFSVPQTVDVTANSTTTVNFS</sequence>
<dbReference type="EMBL" id="AUZY01000955">
    <property type="protein sequence ID" value="EQD76882.1"/>
    <property type="molecule type" value="Genomic_DNA"/>
</dbReference>
<gene>
    <name evidence="2" type="ORF">B1B_01383</name>
</gene>
<keyword evidence="2" id="KW-0449">Lipoprotein</keyword>
<name>T1C4F8_9ZZZZ</name>
<evidence type="ECO:0000259" key="1">
    <source>
        <dbReference type="Pfam" id="PF14321"/>
    </source>
</evidence>
<dbReference type="Pfam" id="PF14321">
    <property type="entry name" value="DUF4382"/>
    <property type="match status" value="1"/>
</dbReference>
<proteinExistence type="predicted"/>
<feature type="domain" description="DUF4382" evidence="1">
    <location>
        <begin position="2"/>
        <end position="141"/>
    </location>
</feature>
<reference evidence="2" key="1">
    <citation type="submission" date="2013-08" db="EMBL/GenBank/DDBJ databases">
        <authorList>
            <person name="Mendez C."/>
            <person name="Richter M."/>
            <person name="Ferrer M."/>
            <person name="Sanchez J."/>
        </authorList>
    </citation>
    <scope>NUCLEOTIDE SEQUENCE</scope>
</reference>
<reference evidence="2" key="2">
    <citation type="journal article" date="2014" name="ISME J.">
        <title>Microbial stratification in low pH oxic and suboxic macroscopic growths along an acid mine drainage.</title>
        <authorList>
            <person name="Mendez-Garcia C."/>
            <person name="Mesa V."/>
            <person name="Sprenger R.R."/>
            <person name="Richter M."/>
            <person name="Diez M.S."/>
            <person name="Solano J."/>
            <person name="Bargiela R."/>
            <person name="Golyshina O.V."/>
            <person name="Manteca A."/>
            <person name="Ramos J.L."/>
            <person name="Gallego J.R."/>
            <person name="Llorente I."/>
            <person name="Martins Dos Santos V.A."/>
            <person name="Jensen O.N."/>
            <person name="Pelaez A.I."/>
            <person name="Sanchez J."/>
            <person name="Ferrer M."/>
        </authorList>
    </citation>
    <scope>NUCLEOTIDE SEQUENCE</scope>
</reference>
<protein>
    <submittedName>
        <fullName evidence="2">Lipoprotein</fullName>
    </submittedName>
</protein>
<evidence type="ECO:0000313" key="2">
    <source>
        <dbReference type="EMBL" id="EQD76882.1"/>
    </source>
</evidence>
<accession>T1C4F8</accession>
<comment type="caution">
    <text evidence="2">The sequence shown here is derived from an EMBL/GenBank/DDBJ whole genome shotgun (WGS) entry which is preliminary data.</text>
</comment>
<dbReference type="InterPro" id="IPR025491">
    <property type="entry name" value="DUF4382"/>
</dbReference>
<organism evidence="2">
    <name type="scientific">mine drainage metagenome</name>
    <dbReference type="NCBI Taxonomy" id="410659"/>
    <lineage>
        <taxon>unclassified sequences</taxon>
        <taxon>metagenomes</taxon>
        <taxon>ecological metagenomes</taxon>
    </lineage>
</organism>
<dbReference type="AlphaFoldDB" id="T1C4F8"/>